<accession>A0A8J2J4I5</accession>
<reference evidence="2" key="1">
    <citation type="submission" date="2021-06" db="EMBL/GenBank/DDBJ databases">
        <authorList>
            <person name="Hodson N. C."/>
            <person name="Mongue J. A."/>
            <person name="Jaron S. K."/>
        </authorList>
    </citation>
    <scope>NUCLEOTIDE SEQUENCE</scope>
</reference>
<evidence type="ECO:0000313" key="3">
    <source>
        <dbReference type="Proteomes" id="UP000708208"/>
    </source>
</evidence>
<proteinExistence type="predicted"/>
<evidence type="ECO:0000313" key="2">
    <source>
        <dbReference type="EMBL" id="CAG7638318.1"/>
    </source>
</evidence>
<dbReference type="EMBL" id="CAJVCH010001368">
    <property type="protein sequence ID" value="CAG7638318.1"/>
    <property type="molecule type" value="Genomic_DNA"/>
</dbReference>
<feature type="non-terminal residue" evidence="2">
    <location>
        <position position="1"/>
    </location>
</feature>
<evidence type="ECO:0000256" key="1">
    <source>
        <dbReference type="SAM" id="MobiDB-lite"/>
    </source>
</evidence>
<feature type="compositionally biased region" description="Basic residues" evidence="1">
    <location>
        <begin position="1"/>
        <end position="10"/>
    </location>
</feature>
<keyword evidence="3" id="KW-1185">Reference proteome</keyword>
<organism evidence="2 3">
    <name type="scientific">Allacma fusca</name>
    <dbReference type="NCBI Taxonomy" id="39272"/>
    <lineage>
        <taxon>Eukaryota</taxon>
        <taxon>Metazoa</taxon>
        <taxon>Ecdysozoa</taxon>
        <taxon>Arthropoda</taxon>
        <taxon>Hexapoda</taxon>
        <taxon>Collembola</taxon>
        <taxon>Symphypleona</taxon>
        <taxon>Sminthuridae</taxon>
        <taxon>Allacma</taxon>
    </lineage>
</organism>
<protein>
    <submittedName>
        <fullName evidence="2">Uncharacterized protein</fullName>
    </submittedName>
</protein>
<dbReference type="AlphaFoldDB" id="A0A8J2J4I5"/>
<sequence>PDKWSLKKSKNTLQLAGGAEEDQRKNLMIHRQAILLQFPRQAEQLTGSKFNDDDDDDEKPDRIWFYQITAAERFD</sequence>
<name>A0A8J2J4I5_9HEXA</name>
<feature type="region of interest" description="Disordered" evidence="1">
    <location>
        <begin position="1"/>
        <end position="20"/>
    </location>
</feature>
<comment type="caution">
    <text evidence="2">The sequence shown here is derived from an EMBL/GenBank/DDBJ whole genome shotgun (WGS) entry which is preliminary data.</text>
</comment>
<dbReference type="Proteomes" id="UP000708208">
    <property type="component" value="Unassembled WGS sequence"/>
</dbReference>
<gene>
    <name evidence="2" type="ORF">AFUS01_LOCUS323</name>
</gene>